<organism evidence="1 2">
    <name type="scientific">Paraburkholderia fungorum</name>
    <dbReference type="NCBI Taxonomy" id="134537"/>
    <lineage>
        <taxon>Bacteria</taxon>
        <taxon>Pseudomonadati</taxon>
        <taxon>Pseudomonadota</taxon>
        <taxon>Betaproteobacteria</taxon>
        <taxon>Burkholderiales</taxon>
        <taxon>Burkholderiaceae</taxon>
        <taxon>Paraburkholderia</taxon>
    </lineage>
</organism>
<dbReference type="EMBL" id="FNKP01000002">
    <property type="protein sequence ID" value="SDR42798.1"/>
    <property type="molecule type" value="Genomic_DNA"/>
</dbReference>
<keyword evidence="2" id="KW-1185">Reference proteome</keyword>
<evidence type="ECO:0000313" key="2">
    <source>
        <dbReference type="Proteomes" id="UP000183487"/>
    </source>
</evidence>
<protein>
    <submittedName>
        <fullName evidence="1">Uncharacterized protein</fullName>
    </submittedName>
</protein>
<accession>A0A1H1IZV3</accession>
<dbReference type="Proteomes" id="UP000183487">
    <property type="component" value="Unassembled WGS sequence"/>
</dbReference>
<dbReference type="AlphaFoldDB" id="A0A1H1IZV3"/>
<evidence type="ECO:0000313" key="1">
    <source>
        <dbReference type="EMBL" id="SDR42798.1"/>
    </source>
</evidence>
<proteinExistence type="predicted"/>
<name>A0A1H1IZV3_9BURK</name>
<gene>
    <name evidence="1" type="ORF">SAMN05443245_5893</name>
</gene>
<sequence>MRGQRGGRECMHLWRESLCYRQPKIGELESLLLGPGVCRALGLEGVVMIV</sequence>
<reference evidence="2" key="1">
    <citation type="submission" date="2016-10" db="EMBL/GenBank/DDBJ databases">
        <authorList>
            <person name="Varghese N."/>
            <person name="Submissions S."/>
        </authorList>
    </citation>
    <scope>NUCLEOTIDE SEQUENCE [LARGE SCALE GENOMIC DNA]</scope>
    <source>
        <strain evidence="2">GAS106B</strain>
    </source>
</reference>